<dbReference type="EMBL" id="NMVO01000012">
    <property type="protein sequence ID" value="OYO14533.1"/>
    <property type="molecule type" value="Genomic_DNA"/>
</dbReference>
<dbReference type="Proteomes" id="UP000215896">
    <property type="component" value="Unassembled WGS sequence"/>
</dbReference>
<dbReference type="GO" id="GO:0005886">
    <property type="term" value="C:plasma membrane"/>
    <property type="evidence" value="ECO:0007669"/>
    <property type="project" value="UniProtKB-SubCell"/>
</dbReference>
<evidence type="ECO:0000256" key="3">
    <source>
        <dbReference type="ARBA" id="ARBA00022692"/>
    </source>
</evidence>
<keyword evidence="8" id="KW-1185">Reference proteome</keyword>
<name>A0A255GJJ3_9ACTN</name>
<dbReference type="PIRSF" id="PIRSF006324">
    <property type="entry name" value="LeuE"/>
    <property type="match status" value="1"/>
</dbReference>
<gene>
    <name evidence="7" type="ORF">CGZ94_08055</name>
</gene>
<keyword evidence="5 6" id="KW-0472">Membrane</keyword>
<protein>
    <recommendedName>
        <fullName evidence="9">LysE family translocator</fullName>
    </recommendedName>
</protein>
<evidence type="ECO:0000256" key="1">
    <source>
        <dbReference type="ARBA" id="ARBA00004651"/>
    </source>
</evidence>
<feature type="transmembrane region" description="Helical" evidence="6">
    <location>
        <begin position="119"/>
        <end position="139"/>
    </location>
</feature>
<dbReference type="Pfam" id="PF01810">
    <property type="entry name" value="LysE"/>
    <property type="match status" value="1"/>
</dbReference>
<accession>A0A255GJJ3</accession>
<dbReference type="GO" id="GO:0015171">
    <property type="term" value="F:amino acid transmembrane transporter activity"/>
    <property type="evidence" value="ECO:0007669"/>
    <property type="project" value="TreeGrafter"/>
</dbReference>
<evidence type="ECO:0000256" key="5">
    <source>
        <dbReference type="ARBA" id="ARBA00023136"/>
    </source>
</evidence>
<evidence type="ECO:0000256" key="2">
    <source>
        <dbReference type="ARBA" id="ARBA00022475"/>
    </source>
</evidence>
<sequence length="210" mass="21630">MPDQAHLMGFVLAAVLLALLPGPNVVFLLARGARDGRGSALRCAIGVETATLLYAVATAAGLAAVIAASVTLFQVIKWVGVVYLLWLGIQALRSRHGDPGAPEEVVVAPSLGAELRSGFLVGITNPKVALFFIAFLPQFADPARPLGPQLLVLGLVFTACGLVIDGIWSLLAGAIGGFIRSRNGTRALAKGSAVVFFGMAGWAALSGSKN</sequence>
<comment type="caution">
    <text evidence="7">The sequence shown here is derived from an EMBL/GenBank/DDBJ whole genome shotgun (WGS) entry which is preliminary data.</text>
</comment>
<dbReference type="OrthoDB" id="3175972at2"/>
<dbReference type="RefSeq" id="WP_094405300.1">
    <property type="nucleotide sequence ID" value="NZ_NMVO01000012.1"/>
</dbReference>
<feature type="transmembrane region" description="Helical" evidence="6">
    <location>
        <begin position="187"/>
        <end position="205"/>
    </location>
</feature>
<feature type="transmembrane region" description="Helical" evidence="6">
    <location>
        <begin position="6"/>
        <end position="30"/>
    </location>
</feature>
<feature type="transmembrane region" description="Helical" evidence="6">
    <location>
        <begin position="151"/>
        <end position="175"/>
    </location>
</feature>
<evidence type="ECO:0000256" key="6">
    <source>
        <dbReference type="SAM" id="Phobius"/>
    </source>
</evidence>
<feature type="transmembrane region" description="Helical" evidence="6">
    <location>
        <begin position="75"/>
        <end position="92"/>
    </location>
</feature>
<reference evidence="7 8" key="1">
    <citation type="submission" date="2017-07" db="EMBL/GenBank/DDBJ databases">
        <title>Draft whole genome sequences of clinical Proprionibacteriaceae strains.</title>
        <authorList>
            <person name="Bernier A.-M."/>
            <person name="Bernard K."/>
            <person name="Domingo M.-C."/>
        </authorList>
    </citation>
    <scope>NUCLEOTIDE SEQUENCE [LARGE SCALE GENOMIC DNA]</scope>
    <source>
        <strain evidence="7 8">NML 030167</strain>
    </source>
</reference>
<evidence type="ECO:0008006" key="9">
    <source>
        <dbReference type="Google" id="ProtNLM"/>
    </source>
</evidence>
<proteinExistence type="predicted"/>
<dbReference type="InterPro" id="IPR001123">
    <property type="entry name" value="LeuE-type"/>
</dbReference>
<feature type="transmembrane region" description="Helical" evidence="6">
    <location>
        <begin position="51"/>
        <end position="69"/>
    </location>
</feature>
<keyword evidence="4 6" id="KW-1133">Transmembrane helix</keyword>
<evidence type="ECO:0000313" key="7">
    <source>
        <dbReference type="EMBL" id="OYO14533.1"/>
    </source>
</evidence>
<evidence type="ECO:0000313" key="8">
    <source>
        <dbReference type="Proteomes" id="UP000215896"/>
    </source>
</evidence>
<dbReference type="PANTHER" id="PTHR30086:SF20">
    <property type="entry name" value="ARGININE EXPORTER PROTEIN ARGO-RELATED"/>
    <property type="match status" value="1"/>
</dbReference>
<comment type="subcellular location">
    <subcellularLocation>
        <location evidence="1">Cell membrane</location>
        <topology evidence="1">Multi-pass membrane protein</topology>
    </subcellularLocation>
</comment>
<evidence type="ECO:0000256" key="4">
    <source>
        <dbReference type="ARBA" id="ARBA00022989"/>
    </source>
</evidence>
<keyword evidence="3 6" id="KW-0812">Transmembrane</keyword>
<keyword evidence="2" id="KW-1003">Cell membrane</keyword>
<organism evidence="7 8">
    <name type="scientific">Enemella evansiae</name>
    <dbReference type="NCBI Taxonomy" id="2016499"/>
    <lineage>
        <taxon>Bacteria</taxon>
        <taxon>Bacillati</taxon>
        <taxon>Actinomycetota</taxon>
        <taxon>Actinomycetes</taxon>
        <taxon>Propionibacteriales</taxon>
        <taxon>Propionibacteriaceae</taxon>
        <taxon>Enemella</taxon>
    </lineage>
</organism>
<dbReference type="PANTHER" id="PTHR30086">
    <property type="entry name" value="ARGININE EXPORTER PROTEIN ARGO"/>
    <property type="match status" value="1"/>
</dbReference>
<dbReference type="AlphaFoldDB" id="A0A255GJJ3"/>